<dbReference type="InterPro" id="IPR013783">
    <property type="entry name" value="Ig-like_fold"/>
</dbReference>
<dbReference type="InterPro" id="IPR007110">
    <property type="entry name" value="Ig-like_dom"/>
</dbReference>
<comment type="caution">
    <text evidence="2">The sequence shown here is derived from an EMBL/GenBank/DDBJ whole genome shotgun (WGS) entry which is preliminary data.</text>
</comment>
<dbReference type="OrthoDB" id="6413693at2759"/>
<organism evidence="2 3">
    <name type="scientific">Ancylostoma caninum</name>
    <name type="common">Dog hookworm</name>
    <dbReference type="NCBI Taxonomy" id="29170"/>
    <lineage>
        <taxon>Eukaryota</taxon>
        <taxon>Metazoa</taxon>
        <taxon>Ecdysozoa</taxon>
        <taxon>Nematoda</taxon>
        <taxon>Chromadorea</taxon>
        <taxon>Rhabditida</taxon>
        <taxon>Rhabditina</taxon>
        <taxon>Rhabditomorpha</taxon>
        <taxon>Strongyloidea</taxon>
        <taxon>Ancylostomatidae</taxon>
        <taxon>Ancylostomatinae</taxon>
        <taxon>Ancylostoma</taxon>
    </lineage>
</organism>
<evidence type="ECO:0000259" key="1">
    <source>
        <dbReference type="PROSITE" id="PS50835"/>
    </source>
</evidence>
<dbReference type="STRING" id="29170.A0A368GPZ9"/>
<protein>
    <recommendedName>
        <fullName evidence="1">Ig-like domain-containing protein</fullName>
    </recommendedName>
</protein>
<name>A0A368GPZ9_ANCCA</name>
<dbReference type="PROSITE" id="PS50835">
    <property type="entry name" value="IG_LIKE"/>
    <property type="match status" value="1"/>
</dbReference>
<proteinExistence type="predicted"/>
<dbReference type="SUPFAM" id="SSF48726">
    <property type="entry name" value="Immunoglobulin"/>
    <property type="match status" value="1"/>
</dbReference>
<reference evidence="2 3" key="1">
    <citation type="submission" date="2014-10" db="EMBL/GenBank/DDBJ databases">
        <title>Draft genome of the hookworm Ancylostoma caninum.</title>
        <authorList>
            <person name="Mitreva M."/>
        </authorList>
    </citation>
    <scope>NUCLEOTIDE SEQUENCE [LARGE SCALE GENOMIC DNA]</scope>
    <source>
        <strain evidence="2 3">Baltimore</strain>
    </source>
</reference>
<dbReference type="Pfam" id="PF13927">
    <property type="entry name" value="Ig_3"/>
    <property type="match status" value="1"/>
</dbReference>
<accession>A0A368GPZ9</accession>
<dbReference type="Proteomes" id="UP000252519">
    <property type="component" value="Unassembled WGS sequence"/>
</dbReference>
<keyword evidence="3" id="KW-1185">Reference proteome</keyword>
<feature type="domain" description="Ig-like" evidence="1">
    <location>
        <begin position="1"/>
        <end position="71"/>
    </location>
</feature>
<gene>
    <name evidence="2" type="ORF">ANCCAN_09031</name>
</gene>
<dbReference type="Gene3D" id="2.60.40.10">
    <property type="entry name" value="Immunoglobulins"/>
    <property type="match status" value="1"/>
</dbReference>
<dbReference type="InterPro" id="IPR036179">
    <property type="entry name" value="Ig-like_dom_sf"/>
</dbReference>
<dbReference type="AlphaFoldDB" id="A0A368GPZ9"/>
<dbReference type="EMBL" id="JOJR01000115">
    <property type="protein sequence ID" value="RCN44987.1"/>
    <property type="molecule type" value="Genomic_DNA"/>
</dbReference>
<sequence length="71" mass="7766">MSTPQEKEVNEGESVSFRCDAVGNPTPTVLWTRAGDDQIVAKGDTYCVLSFDELPLVTLETGNKANTYAQR</sequence>
<evidence type="ECO:0000313" key="3">
    <source>
        <dbReference type="Proteomes" id="UP000252519"/>
    </source>
</evidence>
<evidence type="ECO:0000313" key="2">
    <source>
        <dbReference type="EMBL" id="RCN44987.1"/>
    </source>
</evidence>